<name>A0A813E478_POLGL</name>
<dbReference type="OrthoDB" id="489709at2759"/>
<protein>
    <submittedName>
        <fullName evidence="2">Uncharacterized protein</fullName>
    </submittedName>
</protein>
<evidence type="ECO:0000256" key="1">
    <source>
        <dbReference type="SAM" id="MobiDB-lite"/>
    </source>
</evidence>
<evidence type="ECO:0000313" key="2">
    <source>
        <dbReference type="EMBL" id="CAE8593602.1"/>
    </source>
</evidence>
<feature type="compositionally biased region" description="Polar residues" evidence="1">
    <location>
        <begin position="1"/>
        <end position="13"/>
    </location>
</feature>
<dbReference type="EMBL" id="CAJNNV010006419">
    <property type="protein sequence ID" value="CAE8593602.1"/>
    <property type="molecule type" value="Genomic_DNA"/>
</dbReference>
<keyword evidence="3" id="KW-1185">Reference proteome</keyword>
<dbReference type="Proteomes" id="UP000654075">
    <property type="component" value="Unassembled WGS sequence"/>
</dbReference>
<reference evidence="2" key="1">
    <citation type="submission" date="2021-02" db="EMBL/GenBank/DDBJ databases">
        <authorList>
            <person name="Dougan E. K."/>
            <person name="Rhodes N."/>
            <person name="Thang M."/>
            <person name="Chan C."/>
        </authorList>
    </citation>
    <scope>NUCLEOTIDE SEQUENCE</scope>
</reference>
<evidence type="ECO:0000313" key="3">
    <source>
        <dbReference type="Proteomes" id="UP000654075"/>
    </source>
</evidence>
<sequence length="119" mass="13169">VSRNPSLAPSTAPSVRPPSPCPGVPRFARQGTESSLWQAPSLSQLLQDSAEGKIRKWLSTIPIGNGAERGWDDSQILEIAEFAEEKQIEHLSAEEIYKRYVEHQVMRAEAQAAKAEDNE</sequence>
<comment type="caution">
    <text evidence="2">The sequence shown here is derived from an EMBL/GenBank/DDBJ whole genome shotgun (WGS) entry which is preliminary data.</text>
</comment>
<dbReference type="AlphaFoldDB" id="A0A813E478"/>
<gene>
    <name evidence="2" type="ORF">PGLA1383_LOCUS12193</name>
</gene>
<organism evidence="2 3">
    <name type="scientific">Polarella glacialis</name>
    <name type="common">Dinoflagellate</name>
    <dbReference type="NCBI Taxonomy" id="89957"/>
    <lineage>
        <taxon>Eukaryota</taxon>
        <taxon>Sar</taxon>
        <taxon>Alveolata</taxon>
        <taxon>Dinophyceae</taxon>
        <taxon>Suessiales</taxon>
        <taxon>Suessiaceae</taxon>
        <taxon>Polarella</taxon>
    </lineage>
</organism>
<feature type="non-terminal residue" evidence="2">
    <location>
        <position position="119"/>
    </location>
</feature>
<proteinExistence type="predicted"/>
<feature type="region of interest" description="Disordered" evidence="1">
    <location>
        <begin position="1"/>
        <end position="35"/>
    </location>
</feature>
<accession>A0A813E478</accession>